<name>A0A0E9W7F0_ANGAN</name>
<protein>
    <submittedName>
        <fullName evidence="1">Uncharacterized protein</fullName>
    </submittedName>
</protein>
<accession>A0A0E9W7F0</accession>
<dbReference type="AlphaFoldDB" id="A0A0E9W7F0"/>
<reference evidence="1" key="2">
    <citation type="journal article" date="2015" name="Fish Shellfish Immunol.">
        <title>Early steps in the European eel (Anguilla anguilla)-Vibrio vulnificus interaction in the gills: Role of the RtxA13 toxin.</title>
        <authorList>
            <person name="Callol A."/>
            <person name="Pajuelo D."/>
            <person name="Ebbesson L."/>
            <person name="Teles M."/>
            <person name="MacKenzie S."/>
            <person name="Amaro C."/>
        </authorList>
    </citation>
    <scope>NUCLEOTIDE SEQUENCE</scope>
</reference>
<dbReference type="EMBL" id="GBXM01022300">
    <property type="protein sequence ID" value="JAH86277.1"/>
    <property type="molecule type" value="Transcribed_RNA"/>
</dbReference>
<reference evidence="1" key="1">
    <citation type="submission" date="2014-11" db="EMBL/GenBank/DDBJ databases">
        <authorList>
            <person name="Amaro Gonzalez C."/>
        </authorList>
    </citation>
    <scope>NUCLEOTIDE SEQUENCE</scope>
</reference>
<proteinExistence type="predicted"/>
<evidence type="ECO:0000313" key="1">
    <source>
        <dbReference type="EMBL" id="JAH86277.1"/>
    </source>
</evidence>
<sequence length="29" mass="3414">MSCKRLKDSAEVSIFRYSSQAKRAFLFMI</sequence>
<organism evidence="1">
    <name type="scientific">Anguilla anguilla</name>
    <name type="common">European freshwater eel</name>
    <name type="synonym">Muraena anguilla</name>
    <dbReference type="NCBI Taxonomy" id="7936"/>
    <lineage>
        <taxon>Eukaryota</taxon>
        <taxon>Metazoa</taxon>
        <taxon>Chordata</taxon>
        <taxon>Craniata</taxon>
        <taxon>Vertebrata</taxon>
        <taxon>Euteleostomi</taxon>
        <taxon>Actinopterygii</taxon>
        <taxon>Neopterygii</taxon>
        <taxon>Teleostei</taxon>
        <taxon>Anguilliformes</taxon>
        <taxon>Anguillidae</taxon>
        <taxon>Anguilla</taxon>
    </lineage>
</organism>